<dbReference type="InterPro" id="IPR003838">
    <property type="entry name" value="ABC3_permease_C"/>
</dbReference>
<evidence type="ECO:0000256" key="11">
    <source>
        <dbReference type="SAM" id="Phobius"/>
    </source>
</evidence>
<feature type="transmembrane region" description="Helical" evidence="11">
    <location>
        <begin position="278"/>
        <end position="298"/>
    </location>
</feature>
<dbReference type="Pfam" id="PF02687">
    <property type="entry name" value="FtsX"/>
    <property type="match status" value="1"/>
</dbReference>
<dbReference type="Pfam" id="PF18075">
    <property type="entry name" value="FtsX_ECD"/>
    <property type="match status" value="1"/>
</dbReference>
<proteinExistence type="inferred from homology"/>
<keyword evidence="9 10" id="KW-0131">Cell cycle</keyword>
<evidence type="ECO:0000256" key="3">
    <source>
        <dbReference type="ARBA" id="ARBA00021907"/>
    </source>
</evidence>
<evidence type="ECO:0000259" key="13">
    <source>
        <dbReference type="Pfam" id="PF18075"/>
    </source>
</evidence>
<sequence length="304" mass="35770">MFFFIFRDIKIAFQNFYRNLWLFLVTIIIIVLALFSVNLLIVLNVLTNISVEVIKEKIDISVYFKPEASEEQIYSIKSRLEVLPEVKNARYLSKKEALEWFQKNHENDPKILEALQGLEDNPLGDSLIIRAKKISDYKTILNILDEKQYNNFIYDKNFGDYENYIDQLNLISKKIQQIILIISLAFILIGILVILNTVRITIYARREEIRIMKLVGATNWFIKVPFILETVICAIFAFLFSIILFYPFLNIIQPLIFGFLKNYDFNIVTYFNQHFLQIFGWQFVCIIILSIISGSVAIKKYLKI</sequence>
<keyword evidence="4 10" id="KW-1003">Cell membrane</keyword>
<dbReference type="Proteomes" id="UP000233414">
    <property type="component" value="Unassembled WGS sequence"/>
</dbReference>
<evidence type="ECO:0000313" key="14">
    <source>
        <dbReference type="EMBL" id="PKL72773.1"/>
    </source>
</evidence>
<evidence type="ECO:0000313" key="15">
    <source>
        <dbReference type="Proteomes" id="UP000233414"/>
    </source>
</evidence>
<dbReference type="PIRSF" id="PIRSF003097">
    <property type="entry name" value="FtsX"/>
    <property type="match status" value="1"/>
</dbReference>
<evidence type="ECO:0000256" key="2">
    <source>
        <dbReference type="ARBA" id="ARBA00007379"/>
    </source>
</evidence>
<dbReference type="GO" id="GO:0005886">
    <property type="term" value="C:plasma membrane"/>
    <property type="evidence" value="ECO:0007669"/>
    <property type="project" value="UniProtKB-SubCell"/>
</dbReference>
<feature type="transmembrane region" description="Helical" evidence="11">
    <location>
        <begin position="224"/>
        <end position="249"/>
    </location>
</feature>
<keyword evidence="5 10" id="KW-0132">Cell division</keyword>
<dbReference type="Gene3D" id="3.30.70.3040">
    <property type="match status" value="1"/>
</dbReference>
<dbReference type="PANTHER" id="PTHR47755:SF1">
    <property type="entry name" value="CELL DIVISION PROTEIN FTSX"/>
    <property type="match status" value="1"/>
</dbReference>
<comment type="similarity">
    <text evidence="2 10">Belongs to the ABC-4 integral membrane protein family. FtsX subfamily.</text>
</comment>
<organism evidence="14 15">
    <name type="scientific">Candidatus Kuenenbacteria bacterium HGW-Kuenenbacteria-1</name>
    <dbReference type="NCBI Taxonomy" id="2013812"/>
    <lineage>
        <taxon>Bacteria</taxon>
        <taxon>Candidatus Kueneniibacteriota</taxon>
    </lineage>
</organism>
<reference evidence="14 15" key="1">
    <citation type="journal article" date="2017" name="ISME J.">
        <title>Potential for microbial H2 and metal transformations associated with novel bacteria and archaea in deep terrestrial subsurface sediments.</title>
        <authorList>
            <person name="Hernsdorf A.W."/>
            <person name="Amano Y."/>
            <person name="Miyakawa K."/>
            <person name="Ise K."/>
            <person name="Suzuki Y."/>
            <person name="Anantharaman K."/>
            <person name="Probst A."/>
            <person name="Burstein D."/>
            <person name="Thomas B.C."/>
            <person name="Banfield J.F."/>
        </authorList>
    </citation>
    <scope>NUCLEOTIDE SEQUENCE [LARGE SCALE GENOMIC DNA]</scope>
    <source>
        <strain evidence="14">HGW-Kuenenbacteria-1</strain>
    </source>
</reference>
<dbReference type="EMBL" id="PGYQ01000001">
    <property type="protein sequence ID" value="PKL72773.1"/>
    <property type="molecule type" value="Genomic_DNA"/>
</dbReference>
<dbReference type="AlphaFoldDB" id="A0A2N1UPE6"/>
<protein>
    <recommendedName>
        <fullName evidence="3 10">Cell division protein FtsX</fullName>
    </recommendedName>
</protein>
<feature type="transmembrane region" description="Helical" evidence="11">
    <location>
        <begin position="20"/>
        <end position="46"/>
    </location>
</feature>
<feature type="domain" description="FtsX extracellular" evidence="13">
    <location>
        <begin position="59"/>
        <end position="143"/>
    </location>
</feature>
<evidence type="ECO:0000256" key="1">
    <source>
        <dbReference type="ARBA" id="ARBA00004651"/>
    </source>
</evidence>
<evidence type="ECO:0000256" key="6">
    <source>
        <dbReference type="ARBA" id="ARBA00022692"/>
    </source>
</evidence>
<evidence type="ECO:0000256" key="5">
    <source>
        <dbReference type="ARBA" id="ARBA00022618"/>
    </source>
</evidence>
<accession>A0A2N1UPE6</accession>
<evidence type="ECO:0000256" key="10">
    <source>
        <dbReference type="PIRNR" id="PIRNR003097"/>
    </source>
</evidence>
<dbReference type="PANTHER" id="PTHR47755">
    <property type="entry name" value="CELL DIVISION PROTEIN FTSX"/>
    <property type="match status" value="1"/>
</dbReference>
<dbReference type="InterPro" id="IPR004513">
    <property type="entry name" value="FtsX"/>
</dbReference>
<dbReference type="InterPro" id="IPR040690">
    <property type="entry name" value="FtsX_ECD"/>
</dbReference>
<evidence type="ECO:0000256" key="7">
    <source>
        <dbReference type="ARBA" id="ARBA00022989"/>
    </source>
</evidence>
<evidence type="ECO:0000256" key="4">
    <source>
        <dbReference type="ARBA" id="ARBA00022475"/>
    </source>
</evidence>
<evidence type="ECO:0000256" key="9">
    <source>
        <dbReference type="ARBA" id="ARBA00023306"/>
    </source>
</evidence>
<gene>
    <name evidence="14" type="ORF">CVV26_00745</name>
</gene>
<evidence type="ECO:0000259" key="12">
    <source>
        <dbReference type="Pfam" id="PF02687"/>
    </source>
</evidence>
<keyword evidence="7 11" id="KW-1133">Transmembrane helix</keyword>
<keyword evidence="8 10" id="KW-0472">Membrane</keyword>
<dbReference type="GO" id="GO:0051301">
    <property type="term" value="P:cell division"/>
    <property type="evidence" value="ECO:0007669"/>
    <property type="project" value="UniProtKB-KW"/>
</dbReference>
<comment type="subcellular location">
    <subcellularLocation>
        <location evidence="1">Cell membrane</location>
        <topology evidence="1">Multi-pass membrane protein</topology>
    </subcellularLocation>
</comment>
<feature type="transmembrane region" description="Helical" evidence="11">
    <location>
        <begin position="178"/>
        <end position="203"/>
    </location>
</feature>
<keyword evidence="6 11" id="KW-0812">Transmembrane</keyword>
<name>A0A2N1UPE6_9BACT</name>
<feature type="domain" description="ABC3 transporter permease C-terminal" evidence="12">
    <location>
        <begin position="181"/>
        <end position="300"/>
    </location>
</feature>
<comment type="caution">
    <text evidence="14">The sequence shown here is derived from an EMBL/GenBank/DDBJ whole genome shotgun (WGS) entry which is preliminary data.</text>
</comment>
<evidence type="ECO:0000256" key="8">
    <source>
        <dbReference type="ARBA" id="ARBA00023136"/>
    </source>
</evidence>